<feature type="domain" description="ENPP1-3/EXOG-like endonuclease/phosphodiesterase" evidence="1">
    <location>
        <begin position="59"/>
        <end position="234"/>
    </location>
</feature>
<protein>
    <submittedName>
        <fullName evidence="3">Uncharacterized protein</fullName>
    </submittedName>
</protein>
<dbReference type="SMART" id="SM00477">
    <property type="entry name" value="NUC"/>
    <property type="match status" value="1"/>
</dbReference>
<accession>A0A3B4FCY3</accession>
<dbReference type="InterPro" id="IPR001604">
    <property type="entry name" value="Endo_G_ENPP1-like_dom"/>
</dbReference>
<dbReference type="InterPro" id="IPR044929">
    <property type="entry name" value="DNA/RNA_non-sp_Endonuclease_sf"/>
</dbReference>
<reference evidence="3" key="1">
    <citation type="submission" date="2023-09" db="UniProtKB">
        <authorList>
            <consortium name="Ensembl"/>
        </authorList>
    </citation>
    <scope>IDENTIFICATION</scope>
</reference>
<dbReference type="GO" id="GO:0046872">
    <property type="term" value="F:metal ion binding"/>
    <property type="evidence" value="ECO:0007669"/>
    <property type="project" value="InterPro"/>
</dbReference>
<dbReference type="PANTHER" id="PTHR21472:SF15">
    <property type="entry name" value="ENDONUCLEASE DOMAIN-CONTAINING 1 PROTEIN-RELATED"/>
    <property type="match status" value="1"/>
</dbReference>
<dbReference type="InterPro" id="IPR039015">
    <property type="entry name" value="ENDOD1"/>
</dbReference>
<dbReference type="Ensembl" id="ENSPNYT00000008548.1">
    <property type="protein sequence ID" value="ENSPNYP00000008347.1"/>
    <property type="gene ID" value="ENSPNYG00000006388.1"/>
</dbReference>
<sequence length="247" mass="28383">LRLFALPVYPTLAEVVTSVSICKQFLLEETPPQVPGVLESGKILNQNQYKPICQTYKNKRRFLTLYDIKNKIPVFSAYKYIGDIEIKRPRKKIYNHQAVDTDFKSNGTYDKGHIFPSSHAFTKDDKMATFTLTNIVPQARTFNQGSWNKMERCIKCVMDKYCKNSSGVTEVFVVTGAQPSSNNILNNKINIPSMLWSAFCCYSSNMDMWIAGAHWGENVPDESKHKYLQTKTLSELADYNKQCKYFH</sequence>
<dbReference type="Gene3D" id="3.40.570.10">
    <property type="entry name" value="Extracellular Endonuclease, subunit A"/>
    <property type="match status" value="1"/>
</dbReference>
<dbReference type="SUPFAM" id="SSF54060">
    <property type="entry name" value="His-Me finger endonucleases"/>
    <property type="match status" value="1"/>
</dbReference>
<feature type="domain" description="DNA/RNA non-specific endonuclease/pyrophosphatase/phosphodiesterase" evidence="2">
    <location>
        <begin position="58"/>
        <end position="242"/>
    </location>
</feature>
<dbReference type="GeneTree" id="ENSGT01030000234592"/>
<dbReference type="AlphaFoldDB" id="A0A3B4FCY3"/>
<dbReference type="GO" id="GO:0016787">
    <property type="term" value="F:hydrolase activity"/>
    <property type="evidence" value="ECO:0007669"/>
    <property type="project" value="InterPro"/>
</dbReference>
<dbReference type="InterPro" id="IPR020821">
    <property type="entry name" value="ENPP1-3/EXOG-like_nuc-like"/>
</dbReference>
<evidence type="ECO:0000259" key="2">
    <source>
        <dbReference type="SMART" id="SM00892"/>
    </source>
</evidence>
<evidence type="ECO:0000259" key="1">
    <source>
        <dbReference type="SMART" id="SM00477"/>
    </source>
</evidence>
<name>A0A3B4FCY3_9CICH</name>
<evidence type="ECO:0000313" key="3">
    <source>
        <dbReference type="Ensembl" id="ENSPNYP00000008347.1"/>
    </source>
</evidence>
<dbReference type="InterPro" id="IPR044925">
    <property type="entry name" value="His-Me_finger_sf"/>
</dbReference>
<dbReference type="Pfam" id="PF01223">
    <property type="entry name" value="Endonuclease_NS"/>
    <property type="match status" value="1"/>
</dbReference>
<dbReference type="PANTHER" id="PTHR21472">
    <property type="entry name" value="ENDONUCLEASE DOMAIN-CONTAINING 1 PROTEIN ENDOD1"/>
    <property type="match status" value="1"/>
</dbReference>
<proteinExistence type="predicted"/>
<dbReference type="SMART" id="SM00892">
    <property type="entry name" value="Endonuclease_NS"/>
    <property type="match status" value="1"/>
</dbReference>
<dbReference type="GO" id="GO:0003676">
    <property type="term" value="F:nucleic acid binding"/>
    <property type="evidence" value="ECO:0007669"/>
    <property type="project" value="InterPro"/>
</dbReference>
<organism evidence="3">
    <name type="scientific">Pundamilia nyererei</name>
    <dbReference type="NCBI Taxonomy" id="303518"/>
    <lineage>
        <taxon>Eukaryota</taxon>
        <taxon>Metazoa</taxon>
        <taxon>Chordata</taxon>
        <taxon>Craniata</taxon>
        <taxon>Vertebrata</taxon>
        <taxon>Euteleostomi</taxon>
        <taxon>Actinopterygii</taxon>
        <taxon>Neopterygii</taxon>
        <taxon>Teleostei</taxon>
        <taxon>Neoteleostei</taxon>
        <taxon>Acanthomorphata</taxon>
        <taxon>Ovalentaria</taxon>
        <taxon>Cichlomorphae</taxon>
        <taxon>Cichliformes</taxon>
        <taxon>Cichlidae</taxon>
        <taxon>African cichlids</taxon>
        <taxon>Pseudocrenilabrinae</taxon>
        <taxon>Haplochromini</taxon>
        <taxon>Pundamilia</taxon>
    </lineage>
</organism>
<dbReference type="STRING" id="303518.ENSPNYP00000008347"/>